<dbReference type="EMBL" id="CP002159">
    <property type="protein sequence ID" value="ADL56155.1"/>
    <property type="molecule type" value="Genomic_DNA"/>
</dbReference>
<evidence type="ECO:0000313" key="15">
    <source>
        <dbReference type="Proteomes" id="UP000001235"/>
    </source>
</evidence>
<evidence type="ECO:0000256" key="4">
    <source>
        <dbReference type="ARBA" id="ARBA00016218"/>
    </source>
</evidence>
<evidence type="ECO:0000256" key="10">
    <source>
        <dbReference type="ARBA" id="ARBA00029409"/>
    </source>
</evidence>
<dbReference type="UniPathway" id="UPA00077">
    <property type="reaction ID" value="UER00155"/>
</dbReference>
<protein>
    <recommendedName>
        <fullName evidence="4">2-amino-4-hydroxy-6-hydroxymethyldihydropteridine pyrophosphokinase</fullName>
        <ecNumber evidence="3">2.7.6.3</ecNumber>
    </recommendedName>
    <alternativeName>
        <fullName evidence="11">6-hydroxymethyl-7,8-dihydropterin pyrophosphokinase</fullName>
    </alternativeName>
    <alternativeName>
        <fullName evidence="12">7,8-dihydro-6-hydroxymethylpterin-pyrophosphokinase</fullName>
    </alternativeName>
</protein>
<evidence type="ECO:0000256" key="6">
    <source>
        <dbReference type="ARBA" id="ARBA00022741"/>
    </source>
</evidence>
<dbReference type="AlphaFoldDB" id="D9SIJ2"/>
<reference evidence="14 15" key="1">
    <citation type="submission" date="2010-08" db="EMBL/GenBank/DDBJ databases">
        <title>Complete sequence of Gallionella capsiferriformans ES-2.</title>
        <authorList>
            <consortium name="US DOE Joint Genome Institute"/>
            <person name="Lucas S."/>
            <person name="Copeland A."/>
            <person name="Lapidus A."/>
            <person name="Cheng J.-F."/>
            <person name="Bruce D."/>
            <person name="Goodwin L."/>
            <person name="Pitluck S."/>
            <person name="Chertkov O."/>
            <person name="Davenport K.W."/>
            <person name="Detter J.C."/>
            <person name="Han C."/>
            <person name="Tapia R."/>
            <person name="Land M."/>
            <person name="Hauser L."/>
            <person name="Chang Y.-J."/>
            <person name="Jeffries C."/>
            <person name="Kyrpides N."/>
            <person name="Ivanova N."/>
            <person name="Mikhailova N."/>
            <person name="Shelobolina E.S."/>
            <person name="Picardal F."/>
            <person name="Roden E."/>
            <person name="Emerson D."/>
            <person name="Woyke T."/>
        </authorList>
    </citation>
    <scope>NUCLEOTIDE SEQUENCE [LARGE SCALE GENOMIC DNA]</scope>
    <source>
        <strain evidence="14 15">ES-2</strain>
    </source>
</reference>
<dbReference type="Pfam" id="PF01288">
    <property type="entry name" value="HPPK"/>
    <property type="match status" value="1"/>
</dbReference>
<dbReference type="STRING" id="395494.Galf_2150"/>
<dbReference type="Gene3D" id="3.30.70.560">
    <property type="entry name" value="7,8-Dihydro-6-hydroxymethylpterin-pyrophosphokinase HPPK"/>
    <property type="match status" value="1"/>
</dbReference>
<dbReference type="OrthoDB" id="9808041at2"/>
<dbReference type="Proteomes" id="UP000001235">
    <property type="component" value="Chromosome"/>
</dbReference>
<dbReference type="PANTHER" id="PTHR43071:SF1">
    <property type="entry name" value="2-AMINO-4-HYDROXY-6-HYDROXYMETHYLDIHYDROPTERIDINE PYROPHOSPHOKINASE"/>
    <property type="match status" value="1"/>
</dbReference>
<dbReference type="NCBIfam" id="TIGR01498">
    <property type="entry name" value="folK"/>
    <property type="match status" value="1"/>
</dbReference>
<keyword evidence="5 14" id="KW-0808">Transferase</keyword>
<organism evidence="14 15">
    <name type="scientific">Gallionella capsiferriformans (strain ES-2)</name>
    <name type="common">Gallionella ferruginea capsiferriformans (strain ES-2)</name>
    <dbReference type="NCBI Taxonomy" id="395494"/>
    <lineage>
        <taxon>Bacteria</taxon>
        <taxon>Pseudomonadati</taxon>
        <taxon>Pseudomonadota</taxon>
        <taxon>Betaproteobacteria</taxon>
        <taxon>Nitrosomonadales</taxon>
        <taxon>Gallionellaceae</taxon>
        <taxon>Gallionella</taxon>
    </lineage>
</organism>
<evidence type="ECO:0000256" key="11">
    <source>
        <dbReference type="ARBA" id="ARBA00029766"/>
    </source>
</evidence>
<name>D9SIJ2_GALCS</name>
<comment type="similarity">
    <text evidence="2">Belongs to the HPPK family.</text>
</comment>
<dbReference type="InterPro" id="IPR035907">
    <property type="entry name" value="Hppk_sf"/>
</dbReference>
<dbReference type="SUPFAM" id="SSF55083">
    <property type="entry name" value="6-hydroxymethyl-7,8-dihydropterin pyrophosphokinase, HPPK"/>
    <property type="match status" value="1"/>
</dbReference>
<dbReference type="InterPro" id="IPR000550">
    <property type="entry name" value="Hppk"/>
</dbReference>
<keyword evidence="9" id="KW-0289">Folate biosynthesis</keyword>
<dbReference type="GO" id="GO:0005524">
    <property type="term" value="F:ATP binding"/>
    <property type="evidence" value="ECO:0007669"/>
    <property type="project" value="UniProtKB-KW"/>
</dbReference>
<evidence type="ECO:0000256" key="12">
    <source>
        <dbReference type="ARBA" id="ARBA00033413"/>
    </source>
</evidence>
<comment type="pathway">
    <text evidence="1">Cofactor biosynthesis; tetrahydrofolate biosynthesis; 2-amino-4-hydroxy-6-hydroxymethyl-7,8-dihydropteridine diphosphate from 7,8-dihydroneopterin triphosphate: step 4/4.</text>
</comment>
<keyword evidence="6" id="KW-0547">Nucleotide-binding</keyword>
<keyword evidence="15" id="KW-1185">Reference proteome</keyword>
<dbReference type="CDD" id="cd00483">
    <property type="entry name" value="HPPK"/>
    <property type="match status" value="1"/>
</dbReference>
<evidence type="ECO:0000256" key="8">
    <source>
        <dbReference type="ARBA" id="ARBA00022840"/>
    </source>
</evidence>
<evidence type="ECO:0000256" key="5">
    <source>
        <dbReference type="ARBA" id="ARBA00022679"/>
    </source>
</evidence>
<evidence type="ECO:0000256" key="7">
    <source>
        <dbReference type="ARBA" id="ARBA00022777"/>
    </source>
</evidence>
<dbReference type="KEGG" id="gca:Galf_2150"/>
<evidence type="ECO:0000256" key="1">
    <source>
        <dbReference type="ARBA" id="ARBA00005051"/>
    </source>
</evidence>
<dbReference type="RefSeq" id="WP_013294086.1">
    <property type="nucleotide sequence ID" value="NC_014394.1"/>
</dbReference>
<accession>D9SIJ2</accession>
<proteinExistence type="inferred from homology"/>
<dbReference type="GO" id="GO:0046654">
    <property type="term" value="P:tetrahydrofolate biosynthetic process"/>
    <property type="evidence" value="ECO:0007669"/>
    <property type="project" value="UniProtKB-UniPathway"/>
</dbReference>
<gene>
    <name evidence="14" type="ordered locus">Galf_2150</name>
</gene>
<dbReference type="eggNOG" id="COG0801">
    <property type="taxonomic scope" value="Bacteria"/>
</dbReference>
<comment type="function">
    <text evidence="10">Catalyzes the transfer of pyrophosphate from adenosine triphosphate (ATP) to 6-hydroxymethyl-7,8-dihydropterin, an enzymatic step in folate biosynthesis pathway.</text>
</comment>
<evidence type="ECO:0000259" key="13">
    <source>
        <dbReference type="Pfam" id="PF01288"/>
    </source>
</evidence>
<evidence type="ECO:0000256" key="3">
    <source>
        <dbReference type="ARBA" id="ARBA00013253"/>
    </source>
</evidence>
<evidence type="ECO:0000256" key="2">
    <source>
        <dbReference type="ARBA" id="ARBA00005810"/>
    </source>
</evidence>
<evidence type="ECO:0000256" key="9">
    <source>
        <dbReference type="ARBA" id="ARBA00022909"/>
    </source>
</evidence>
<dbReference type="PANTHER" id="PTHR43071">
    <property type="entry name" value="2-AMINO-4-HYDROXY-6-HYDROXYMETHYLDIHYDROPTERIDINE PYROPHOSPHOKINASE"/>
    <property type="match status" value="1"/>
</dbReference>
<dbReference type="GO" id="GO:0003848">
    <property type="term" value="F:2-amino-4-hydroxy-6-hydroxymethyldihydropteridine diphosphokinase activity"/>
    <property type="evidence" value="ECO:0007669"/>
    <property type="project" value="UniProtKB-EC"/>
</dbReference>
<dbReference type="HOGENOM" id="CLU_097916_2_3_4"/>
<evidence type="ECO:0000313" key="14">
    <source>
        <dbReference type="EMBL" id="ADL56155.1"/>
    </source>
</evidence>
<dbReference type="EC" id="2.7.6.3" evidence="3"/>
<keyword evidence="7 14" id="KW-0418">Kinase</keyword>
<sequence length="162" mass="18171">MTRQVCFIGLGSNLGESREQLRCALADIDALPDTRVMVCSSFYRSAPVGFLDQPDFLNAVAKITTRLAPHALLDALLHIEQRYGRERVFQNAPRTLDLDVLLYGELKIQESGLTIPHPQMHLRAFVLQPLLEIEPGCLIPAIGQAEYAMRNCLDQVLEKLEN</sequence>
<dbReference type="GO" id="GO:0046656">
    <property type="term" value="P:folic acid biosynthetic process"/>
    <property type="evidence" value="ECO:0007669"/>
    <property type="project" value="UniProtKB-KW"/>
</dbReference>
<dbReference type="GO" id="GO:0016301">
    <property type="term" value="F:kinase activity"/>
    <property type="evidence" value="ECO:0007669"/>
    <property type="project" value="UniProtKB-KW"/>
</dbReference>
<keyword evidence="8" id="KW-0067">ATP-binding</keyword>
<feature type="domain" description="7,8-dihydro-6-hydroxymethylpterin-pyrophosphokinase" evidence="13">
    <location>
        <begin position="7"/>
        <end position="135"/>
    </location>
</feature>